<evidence type="ECO:0000313" key="3">
    <source>
        <dbReference type="EMBL" id="SEA35677.1"/>
    </source>
</evidence>
<dbReference type="GO" id="GO:0003887">
    <property type="term" value="F:DNA-directed DNA polymerase activity"/>
    <property type="evidence" value="ECO:0007669"/>
    <property type="project" value="InterPro"/>
</dbReference>
<dbReference type="InterPro" id="IPR036390">
    <property type="entry name" value="WH_DNA-bd_sf"/>
</dbReference>
<dbReference type="RefSeq" id="WP_074673499.1">
    <property type="nucleotide sequence ID" value="NZ_FNQG01000019.1"/>
</dbReference>
<gene>
    <name evidence="3" type="ORF">SAMN05660648_02905</name>
</gene>
<organism evidence="3 4">
    <name type="scientific">Selenomonas ruminantium</name>
    <dbReference type="NCBI Taxonomy" id="971"/>
    <lineage>
        <taxon>Bacteria</taxon>
        <taxon>Bacillati</taxon>
        <taxon>Bacillota</taxon>
        <taxon>Negativicutes</taxon>
        <taxon>Selenomonadales</taxon>
        <taxon>Selenomonadaceae</taxon>
        <taxon>Selenomonas</taxon>
    </lineage>
</organism>
<dbReference type="Proteomes" id="UP000183469">
    <property type="component" value="Unassembled WGS sequence"/>
</dbReference>
<protein>
    <recommendedName>
        <fullName evidence="2">Initiator Rep protein WH1 domain-containing protein</fullName>
    </recommendedName>
</protein>
<dbReference type="Pfam" id="PF01051">
    <property type="entry name" value="Rep3_N"/>
    <property type="match status" value="1"/>
</dbReference>
<sequence length="130" mass="15259">MENLQFEQVLDPLQQKLYGMALSCIDKDEDPEAQVEYSIDIRRIAEFSEVNAGAVEQNMEKVVKAFGNIKFRPVMDDKDKITFPVYVFQEVAFSKIDPYLITVRFNYAFRKQVLKMKKEYDIEDPTQTIM</sequence>
<dbReference type="GO" id="GO:0006270">
    <property type="term" value="P:DNA replication initiation"/>
    <property type="evidence" value="ECO:0007669"/>
    <property type="project" value="InterPro"/>
</dbReference>
<reference evidence="3 4" key="1">
    <citation type="submission" date="2016-10" db="EMBL/GenBank/DDBJ databases">
        <authorList>
            <person name="de Groot N.N."/>
        </authorList>
    </citation>
    <scope>NUCLEOTIDE SEQUENCE [LARGE SCALE GENOMIC DNA]</scope>
    <source>
        <strain evidence="3 4">DSM 2872</strain>
    </source>
</reference>
<name>A0A1H4AIK5_SELRU</name>
<comment type="similarity">
    <text evidence="1">Belongs to the initiator RepB protein family.</text>
</comment>
<dbReference type="EMBL" id="FNQG01000019">
    <property type="protein sequence ID" value="SEA35677.1"/>
    <property type="molecule type" value="Genomic_DNA"/>
</dbReference>
<evidence type="ECO:0000259" key="2">
    <source>
        <dbReference type="Pfam" id="PF01051"/>
    </source>
</evidence>
<dbReference type="InterPro" id="IPR036388">
    <property type="entry name" value="WH-like_DNA-bd_sf"/>
</dbReference>
<accession>A0A1H4AIK5</accession>
<dbReference type="SUPFAM" id="SSF46785">
    <property type="entry name" value="Winged helix' DNA-binding domain"/>
    <property type="match status" value="1"/>
</dbReference>
<dbReference type="AlphaFoldDB" id="A0A1H4AIK5"/>
<dbReference type="InterPro" id="IPR000525">
    <property type="entry name" value="Initiator_Rep_WH1"/>
</dbReference>
<feature type="domain" description="Initiator Rep protein WH1" evidence="2">
    <location>
        <begin position="10"/>
        <end position="120"/>
    </location>
</feature>
<proteinExistence type="inferred from homology"/>
<evidence type="ECO:0000256" key="1">
    <source>
        <dbReference type="ARBA" id="ARBA00038283"/>
    </source>
</evidence>
<dbReference type="Gene3D" id="1.10.10.10">
    <property type="entry name" value="Winged helix-like DNA-binding domain superfamily/Winged helix DNA-binding domain"/>
    <property type="match status" value="1"/>
</dbReference>
<evidence type="ECO:0000313" key="4">
    <source>
        <dbReference type="Proteomes" id="UP000183469"/>
    </source>
</evidence>